<dbReference type="SUPFAM" id="SSF52540">
    <property type="entry name" value="P-loop containing nucleoside triphosphate hydrolases"/>
    <property type="match status" value="1"/>
</dbReference>
<name>A0A2G4T8C5_RHIZD</name>
<proteinExistence type="predicted"/>
<protein>
    <submittedName>
        <fullName evidence="5">Uncharacterized protein</fullName>
    </submittedName>
</protein>
<dbReference type="Proteomes" id="UP000242254">
    <property type="component" value="Unassembled WGS sequence"/>
</dbReference>
<reference evidence="5 6" key="1">
    <citation type="journal article" date="2016" name="Proc. Natl. Acad. Sci. U.S.A.">
        <title>Lipid metabolic changes in an early divergent fungus govern the establishment of a mutualistic symbiosis with endobacteria.</title>
        <authorList>
            <person name="Lastovetsky O.A."/>
            <person name="Gaspar M.L."/>
            <person name="Mondo S.J."/>
            <person name="LaButti K.M."/>
            <person name="Sandor L."/>
            <person name="Grigoriev I.V."/>
            <person name="Henry S.A."/>
            <person name="Pawlowska T.E."/>
        </authorList>
    </citation>
    <scope>NUCLEOTIDE SEQUENCE [LARGE SCALE GENOMIC DNA]</scope>
    <source>
        <strain evidence="5 6">ATCC 52813</strain>
    </source>
</reference>
<dbReference type="InterPro" id="IPR045055">
    <property type="entry name" value="DNA2/NAM7-like"/>
</dbReference>
<dbReference type="EMBL" id="KZ303842">
    <property type="protein sequence ID" value="PHZ17268.1"/>
    <property type="molecule type" value="Genomic_DNA"/>
</dbReference>
<keyword evidence="6" id="KW-1185">Reference proteome</keyword>
<dbReference type="STRING" id="1340429.A0A2G4T8C5"/>
<dbReference type="Pfam" id="PF13086">
    <property type="entry name" value="AAA_11"/>
    <property type="match status" value="1"/>
</dbReference>
<feature type="domain" description="RNA helicase aquarius N-terminal" evidence="2">
    <location>
        <begin position="17"/>
        <end position="393"/>
    </location>
</feature>
<dbReference type="GO" id="GO:0004386">
    <property type="term" value="F:helicase activity"/>
    <property type="evidence" value="ECO:0007669"/>
    <property type="project" value="InterPro"/>
</dbReference>
<evidence type="ECO:0000259" key="3">
    <source>
        <dbReference type="Pfam" id="PF21143"/>
    </source>
</evidence>
<dbReference type="Gene3D" id="3.40.50.300">
    <property type="entry name" value="P-loop containing nucleotide triphosphate hydrolases"/>
    <property type="match status" value="1"/>
</dbReference>
<dbReference type="Pfam" id="PF16399">
    <property type="entry name" value="Aquarius_N_1st"/>
    <property type="match status" value="1"/>
</dbReference>
<dbReference type="GeneID" id="35440922"/>
<sequence length="1115" mass="129929">MTNQSDGLQQIIDAHFTNNIKWDPEIVEIIFTKELLPFDFASHKLQQLEAAEYFEKYLWPHFDSTASVNHIISICLMLNEKFHQNAVNWDKLLDSERFFNLFQRVIRLLGDDDVSLSCQIPPITFLIHCLQSFDIAPVQTECLKLFTIGIWSNLAYESRREQMFTDYPFLRKLWNSSNKKLNAANESAKEQLLYERSWLCLLLNNFVSRLYTIPAEGEVDNHLIKYNELVLEFLVTLETQFSTRRFVNTLLDDHQIVVLCRMAPFNQQKTKDIELLKSLVDTLALYAKLEVNDHTGAALSNIEALEAHRQQLVKLQHIAFRQFRDHLKELPLTNLASIETRENLLWHFKPLSEETLVQLCKCLEVRFEPINQSIGVDLKEYLINALVLKYEKPQKLAEQTNKQPLYPDENVIFDSAMTQENPYDRPLPFARLNLQFLTMNDYLYRNYILLQQESTYKIRKNIVDVVRRLSPQVKFPEFTTVFTSWARMATTIDSFNIVDIADIKIGEEKPAHVFADVSINLGKYARNIRNEWDSLRKHDTLFLITIEAKEKEPGAVDMDEDFREQYGIKYVRGCEIVDFIGVDGRPIDEVSRPRPEDRKDKVKAGQRTIRVELDTDQYKIDTDKQSKQHGEDVYTTFNVLMRRHPQENNFKHILQTIRELSQTDTDIPSWLQPVILGYGDPSSTHYSNLKDRIEEFDMRDTFVDREHLLESFPNKTLQFIDDSVPSEESFYRFKLLNDPMEEDSVVTKKTKKTKKAEKAVKSETFEVKPYKLTSDNPYIHGNRKRNTIRYTPKQVEAIYSSMNRGLTMVAGSSEAAKVDAIVQTISNLHHNNPQQRTLIVASNNDLLSRILDKVMNMGIDSQYILRIGHGDQELNPEYNFSKYSCVPPILERRMSLLHEVDRLSQSLNIPGEHGSTCETAIYFYKAHILPLWENFTKALDSISDVQNLQKIFPFTQFFTDTPESIFDEKMNLEEAMESAMSCKQYLDNLFDQLKRIRPSEFLKSNYDRANYVLTKEAKVIGLTAVHSALKRPELIKLGFKYDNVFMIDADQVLEIENYITLLLQENESNLERIVLMGEDKQISVADDTVFNKYGNLSQSMFRRFIRLGVPVIRLD</sequence>
<organism evidence="5 6">
    <name type="scientific">Rhizopus microsporus ATCC 52813</name>
    <dbReference type="NCBI Taxonomy" id="1340429"/>
    <lineage>
        <taxon>Eukaryota</taxon>
        <taxon>Fungi</taxon>
        <taxon>Fungi incertae sedis</taxon>
        <taxon>Mucoromycota</taxon>
        <taxon>Mucoromycotina</taxon>
        <taxon>Mucoromycetes</taxon>
        <taxon>Mucorales</taxon>
        <taxon>Mucorineae</taxon>
        <taxon>Rhizopodaceae</taxon>
        <taxon>Rhizopus</taxon>
    </lineage>
</organism>
<feature type="domain" description="DNA2/NAM7 helicase helicase" evidence="1">
    <location>
        <begin position="793"/>
        <end position="1082"/>
    </location>
</feature>
<feature type="domain" description="RNA helicase aquarius insertion" evidence="4">
    <location>
        <begin position="692"/>
        <end position="779"/>
    </location>
</feature>
<dbReference type="GO" id="GO:0071013">
    <property type="term" value="C:catalytic step 2 spliceosome"/>
    <property type="evidence" value="ECO:0007669"/>
    <property type="project" value="TreeGrafter"/>
</dbReference>
<evidence type="ECO:0000313" key="6">
    <source>
        <dbReference type="Proteomes" id="UP000242254"/>
    </source>
</evidence>
<feature type="domain" description="RNA helicase aquarius beta-barrel" evidence="3">
    <location>
        <begin position="476"/>
        <end position="643"/>
    </location>
</feature>
<dbReference type="InterPro" id="IPR041677">
    <property type="entry name" value="DNA2/NAM7_AAA_11"/>
</dbReference>
<dbReference type="InterPro" id="IPR032174">
    <property type="entry name" value="Aquarius_N"/>
</dbReference>
<gene>
    <name evidence="5" type="ORF">RHIMIDRAFT_243364</name>
</gene>
<dbReference type="Pfam" id="PF21144">
    <property type="entry name" value="Aquarius_N_3rd"/>
    <property type="match status" value="1"/>
</dbReference>
<dbReference type="Pfam" id="PF21143">
    <property type="entry name" value="Aquarius_N_2nd"/>
    <property type="match status" value="1"/>
</dbReference>
<dbReference type="AlphaFoldDB" id="A0A2G4T8C5"/>
<accession>A0A2G4T8C5</accession>
<evidence type="ECO:0000259" key="4">
    <source>
        <dbReference type="Pfam" id="PF21144"/>
    </source>
</evidence>
<dbReference type="GO" id="GO:0003729">
    <property type="term" value="F:mRNA binding"/>
    <property type="evidence" value="ECO:0007669"/>
    <property type="project" value="TreeGrafter"/>
</dbReference>
<dbReference type="PANTHER" id="PTHR10887">
    <property type="entry name" value="DNA2/NAM7 HELICASE FAMILY"/>
    <property type="match status" value="1"/>
</dbReference>
<dbReference type="InterPro" id="IPR048966">
    <property type="entry name" value="Aquarius_b-barrel"/>
</dbReference>
<evidence type="ECO:0000259" key="1">
    <source>
        <dbReference type="Pfam" id="PF13086"/>
    </source>
</evidence>
<dbReference type="RefSeq" id="XP_023470976.1">
    <property type="nucleotide sequence ID" value="XM_023609932.1"/>
</dbReference>
<dbReference type="InterPro" id="IPR027417">
    <property type="entry name" value="P-loop_NTPase"/>
</dbReference>
<dbReference type="InterPro" id="IPR048967">
    <property type="entry name" value="Aquarius_insert"/>
</dbReference>
<evidence type="ECO:0000259" key="2">
    <source>
        <dbReference type="Pfam" id="PF16399"/>
    </source>
</evidence>
<evidence type="ECO:0000313" key="5">
    <source>
        <dbReference type="EMBL" id="PHZ17268.1"/>
    </source>
</evidence>
<dbReference type="PANTHER" id="PTHR10887:SF5">
    <property type="entry name" value="RNA HELICASE AQUARIUS"/>
    <property type="match status" value="1"/>
</dbReference>